<dbReference type="SUPFAM" id="SSF75005">
    <property type="entry name" value="Arabinanase/levansucrase/invertase"/>
    <property type="match status" value="1"/>
</dbReference>
<protein>
    <submittedName>
        <fullName evidence="1">Exo-alpha-sialidase</fullName>
    </submittedName>
</protein>
<dbReference type="InterPro" id="IPR023296">
    <property type="entry name" value="Glyco_hydro_beta-prop_sf"/>
</dbReference>
<dbReference type="Gene3D" id="2.115.10.20">
    <property type="entry name" value="Glycosyl hydrolase domain, family 43"/>
    <property type="match status" value="2"/>
</dbReference>
<dbReference type="AlphaFoldDB" id="A0A4S8I3G4"/>
<reference evidence="1 2" key="1">
    <citation type="submission" date="2019-04" db="EMBL/GenBank/DDBJ databases">
        <title>Niastella caeni sp. nov., isolated from activated sludge.</title>
        <authorList>
            <person name="Sheng M."/>
        </authorList>
    </citation>
    <scope>NUCLEOTIDE SEQUENCE [LARGE SCALE GENOMIC DNA]</scope>
    <source>
        <strain evidence="1 2">HX-2-15</strain>
    </source>
</reference>
<keyword evidence="2" id="KW-1185">Reference proteome</keyword>
<organism evidence="1 2">
    <name type="scientific">Niastella caeni</name>
    <dbReference type="NCBI Taxonomy" id="2569763"/>
    <lineage>
        <taxon>Bacteria</taxon>
        <taxon>Pseudomonadati</taxon>
        <taxon>Bacteroidota</taxon>
        <taxon>Chitinophagia</taxon>
        <taxon>Chitinophagales</taxon>
        <taxon>Chitinophagaceae</taxon>
        <taxon>Niastella</taxon>
    </lineage>
</organism>
<dbReference type="PANTHER" id="PTHR35279:SF1">
    <property type="entry name" value="ARABINANASE_LEVANSUCRASE_INVERTASE"/>
    <property type="match status" value="1"/>
</dbReference>
<evidence type="ECO:0000313" key="2">
    <source>
        <dbReference type="Proteomes" id="UP000306918"/>
    </source>
</evidence>
<dbReference type="PANTHER" id="PTHR35279">
    <property type="match status" value="1"/>
</dbReference>
<proteinExistence type="predicted"/>
<dbReference type="OrthoDB" id="9763933at2"/>
<sequence length="317" mass="37042">MKWRKLGQIFDPTRHQKDWMHHYSQNPNVLELEDRLRIYFTTRPQRDEFGNCVSNTAYADFEKKEPFKLIEVAEKPVLNLGGPGDFDEFGIMPGSVINMKDRNEIWLYYVGWTRMHSVPYKWSNGLAISKDNGKTFERYAKGPIMGATFSDPYLQACPRVKRLSKDSFIMWYNSGTEWNLLEDHYESVYITRFATSSDGIHWSEENRQVIPTIVPKECQTSASFINFDNKNHIFFSYRHGLNFRNKENGYRIGYAFGENYVDWIRADEMSDLTISDAGWDAEMVCYPHVVELNGKIYMFYCGNNFGQNGFGVAVLEK</sequence>
<dbReference type="CDD" id="cd15482">
    <property type="entry name" value="Sialidase_non-viral"/>
    <property type="match status" value="1"/>
</dbReference>
<dbReference type="RefSeq" id="WP_136576023.1">
    <property type="nucleotide sequence ID" value="NZ_STFF01000001.1"/>
</dbReference>
<evidence type="ECO:0000313" key="1">
    <source>
        <dbReference type="EMBL" id="THU41534.1"/>
    </source>
</evidence>
<gene>
    <name evidence="1" type="ORF">FAM09_05355</name>
</gene>
<dbReference type="EMBL" id="STFF01000001">
    <property type="protein sequence ID" value="THU41534.1"/>
    <property type="molecule type" value="Genomic_DNA"/>
</dbReference>
<comment type="caution">
    <text evidence="1">The sequence shown here is derived from an EMBL/GenBank/DDBJ whole genome shotgun (WGS) entry which is preliminary data.</text>
</comment>
<dbReference type="Proteomes" id="UP000306918">
    <property type="component" value="Unassembled WGS sequence"/>
</dbReference>
<name>A0A4S8I3G4_9BACT</name>
<accession>A0A4S8I3G4</accession>